<evidence type="ECO:0000256" key="8">
    <source>
        <dbReference type="ARBA" id="ARBA00022676"/>
    </source>
</evidence>
<evidence type="ECO:0000256" key="7">
    <source>
        <dbReference type="ARBA" id="ARBA00014680"/>
    </source>
</evidence>
<comment type="catalytic activity">
    <reaction evidence="11">
        <text>thymidine + phosphate = 2-deoxy-alpha-D-ribose 1-phosphate + thymine</text>
        <dbReference type="Rhea" id="RHEA:16037"/>
        <dbReference type="ChEBI" id="CHEBI:17748"/>
        <dbReference type="ChEBI" id="CHEBI:17821"/>
        <dbReference type="ChEBI" id="CHEBI:43474"/>
        <dbReference type="ChEBI" id="CHEBI:57259"/>
        <dbReference type="EC" id="2.4.2.2"/>
    </reaction>
</comment>
<dbReference type="InterPro" id="IPR018090">
    <property type="entry name" value="Pyrmidine_PPas_bac/euk"/>
</dbReference>
<organism evidence="13 14">
    <name type="scientific">Sporolactobacillus spathodeae</name>
    <dbReference type="NCBI Taxonomy" id="1465502"/>
    <lineage>
        <taxon>Bacteria</taxon>
        <taxon>Bacillati</taxon>
        <taxon>Bacillota</taxon>
        <taxon>Bacilli</taxon>
        <taxon>Bacillales</taxon>
        <taxon>Sporolactobacillaceae</taxon>
        <taxon>Sporolactobacillus</taxon>
    </lineage>
</organism>
<evidence type="ECO:0000256" key="3">
    <source>
        <dbReference type="ARBA" id="ARBA00003877"/>
    </source>
</evidence>
<evidence type="ECO:0000256" key="10">
    <source>
        <dbReference type="ARBA" id="ARBA00048453"/>
    </source>
</evidence>
<comment type="catalytic activity">
    <reaction evidence="1">
        <text>2'-deoxyuridine + phosphate = 2-deoxy-alpha-D-ribose 1-phosphate + uracil</text>
        <dbReference type="Rhea" id="RHEA:22824"/>
        <dbReference type="ChEBI" id="CHEBI:16450"/>
        <dbReference type="ChEBI" id="CHEBI:17568"/>
        <dbReference type="ChEBI" id="CHEBI:43474"/>
        <dbReference type="ChEBI" id="CHEBI:57259"/>
        <dbReference type="EC" id="2.4.2.2"/>
    </reaction>
</comment>
<dbReference type="SUPFAM" id="SSF52418">
    <property type="entry name" value="Nucleoside phosphorylase/phosphoribosyltransferase catalytic domain"/>
    <property type="match status" value="1"/>
</dbReference>
<comment type="similarity">
    <text evidence="4">Belongs to the thymidine/pyrimidine-nucleoside phosphorylase family.</text>
</comment>
<evidence type="ECO:0000259" key="12">
    <source>
        <dbReference type="SMART" id="SM00941"/>
    </source>
</evidence>
<dbReference type="NCBIfam" id="NF004490">
    <property type="entry name" value="PRK05820.1"/>
    <property type="match status" value="1"/>
</dbReference>
<name>A0ABS2Q6P1_9BACL</name>
<evidence type="ECO:0000256" key="4">
    <source>
        <dbReference type="ARBA" id="ARBA00006915"/>
    </source>
</evidence>
<feature type="domain" description="Pyrimidine nucleoside phosphorylase C-terminal" evidence="12">
    <location>
        <begin position="345"/>
        <end position="418"/>
    </location>
</feature>
<dbReference type="PROSITE" id="PS00647">
    <property type="entry name" value="THYMID_PHOSPHORYLASE"/>
    <property type="match status" value="1"/>
</dbReference>
<comment type="cofactor">
    <cofactor evidence="2">
        <name>K(+)</name>
        <dbReference type="ChEBI" id="CHEBI:29103"/>
    </cofactor>
</comment>
<dbReference type="PANTHER" id="PTHR10515">
    <property type="entry name" value="THYMIDINE PHOSPHORYLASE"/>
    <property type="match status" value="1"/>
</dbReference>
<evidence type="ECO:0000256" key="9">
    <source>
        <dbReference type="ARBA" id="ARBA00022679"/>
    </source>
</evidence>
<comment type="function">
    <text evidence="3">Catalyzes phosphorolysis of the pyrimidine nucleosides uridine, thymidine and 2'-deoxyuridine with the formation of the corresponding pyrimidine base and ribose-1-phosphate.</text>
</comment>
<dbReference type="PANTHER" id="PTHR10515:SF0">
    <property type="entry name" value="THYMIDINE PHOSPHORYLASE"/>
    <property type="match status" value="1"/>
</dbReference>
<dbReference type="InterPro" id="IPR013102">
    <property type="entry name" value="PYNP_C"/>
</dbReference>
<dbReference type="InterPro" id="IPR017872">
    <property type="entry name" value="Pyrmidine_PPase_CS"/>
</dbReference>
<reference evidence="13 14" key="1">
    <citation type="submission" date="2021-01" db="EMBL/GenBank/DDBJ databases">
        <title>Genomic Encyclopedia of Type Strains, Phase IV (KMG-IV): sequencing the most valuable type-strain genomes for metagenomic binning, comparative biology and taxonomic classification.</title>
        <authorList>
            <person name="Goeker M."/>
        </authorList>
    </citation>
    <scope>NUCLEOTIDE SEQUENCE [LARGE SCALE GENOMIC DNA]</scope>
    <source>
        <strain evidence="13 14">DSM 100968</strain>
    </source>
</reference>
<dbReference type="Pfam" id="PF00591">
    <property type="entry name" value="Glycos_transf_3"/>
    <property type="match status" value="1"/>
</dbReference>
<evidence type="ECO:0000313" key="14">
    <source>
        <dbReference type="Proteomes" id="UP000823201"/>
    </source>
</evidence>
<dbReference type="Proteomes" id="UP000823201">
    <property type="component" value="Unassembled WGS sequence"/>
</dbReference>
<keyword evidence="9 13" id="KW-0808">Transferase</keyword>
<dbReference type="InterPro" id="IPR000053">
    <property type="entry name" value="Thymidine/pyrmidine_PPase"/>
</dbReference>
<comment type="caution">
    <text evidence="13">The sequence shown here is derived from an EMBL/GenBank/DDBJ whole genome shotgun (WGS) entry which is preliminary data.</text>
</comment>
<dbReference type="RefSeq" id="WP_205005220.1">
    <property type="nucleotide sequence ID" value="NZ_CBCRXA010000002.1"/>
</dbReference>
<dbReference type="Gene3D" id="1.20.970.10">
    <property type="entry name" value="Transferase, Pyrimidine Nucleoside Phosphorylase, Chain C"/>
    <property type="match status" value="1"/>
</dbReference>
<dbReference type="GO" id="GO:0016154">
    <property type="term" value="F:pyrimidine-nucleoside phosphorylase activity"/>
    <property type="evidence" value="ECO:0007669"/>
    <property type="project" value="UniProtKB-EC"/>
</dbReference>
<dbReference type="SUPFAM" id="SSF47648">
    <property type="entry name" value="Nucleoside phosphorylase/phosphoribosyltransferase N-terminal domain"/>
    <property type="match status" value="1"/>
</dbReference>
<gene>
    <name evidence="13" type="ORF">JOC27_000296</name>
</gene>
<protein>
    <recommendedName>
        <fullName evidence="7">Pyrimidine-nucleoside phosphorylase</fullName>
        <ecNumber evidence="6">2.4.2.2</ecNumber>
    </recommendedName>
</protein>
<dbReference type="EMBL" id="JAFBEV010000002">
    <property type="protein sequence ID" value="MBM7656859.1"/>
    <property type="molecule type" value="Genomic_DNA"/>
</dbReference>
<evidence type="ECO:0000256" key="1">
    <source>
        <dbReference type="ARBA" id="ARBA00001066"/>
    </source>
</evidence>
<comment type="subunit">
    <text evidence="5">Homodimer.</text>
</comment>
<dbReference type="InterPro" id="IPR000312">
    <property type="entry name" value="Glycosyl_Trfase_fam3"/>
</dbReference>
<sequence length="433" mass="45681">MRMVDIITKKRDGGTLTEEEIRFFVANYVSGNIPDYQASAWAMAVYFQGMNDSETAALTRAMIDSGECVDLSSINGIKVDKHSTGGVGDTTTLVLAPLVASLGVPVAKMSGRGLGFTGGTLDKLESIPGFHVELPIGTFMNLVKRSGIAVIGQTGDLVPADKKLYALRDVSGSVESIPLIASSIMSKKIAAGADAIVLEVTTGTGAFMKDEASAVRLAETMVRIGTQVGRRTMAVITDMSQPLGFAIGNALEIKEAIDTLRDAGPSDLKELVLTLGSLMVCAAGKADDPASARHLLLESIESGRAFSKFRSFIADQGGDVSFVDHPEKLPQAAHQIDFLAPKSGFITGLAADQIGLAAMLLGAGRAMKTSTIDYAAGIVLHKKIGDTVKQGEPILTLHTNQNNGEAVREKLHAAVKIGEQAAAHRLIHRIIEE</sequence>
<keyword evidence="14" id="KW-1185">Reference proteome</keyword>
<dbReference type="InterPro" id="IPR017459">
    <property type="entry name" value="Glycosyl_Trfase_fam3_N_dom"/>
</dbReference>
<evidence type="ECO:0000313" key="13">
    <source>
        <dbReference type="EMBL" id="MBM7656859.1"/>
    </source>
</evidence>
<dbReference type="SUPFAM" id="SSF54680">
    <property type="entry name" value="Pyrimidine nucleoside phosphorylase C-terminal domain"/>
    <property type="match status" value="1"/>
</dbReference>
<evidence type="ECO:0000256" key="6">
    <source>
        <dbReference type="ARBA" id="ARBA00011889"/>
    </source>
</evidence>
<dbReference type="InterPro" id="IPR035902">
    <property type="entry name" value="Nuc_phospho_transferase"/>
</dbReference>
<dbReference type="Gene3D" id="3.40.1030.10">
    <property type="entry name" value="Nucleoside phosphorylase/phosphoribosyltransferase catalytic domain"/>
    <property type="match status" value="1"/>
</dbReference>
<comment type="catalytic activity">
    <reaction evidence="10">
        <text>uridine + phosphate = alpha-D-ribose 1-phosphate + uracil</text>
        <dbReference type="Rhea" id="RHEA:24388"/>
        <dbReference type="ChEBI" id="CHEBI:16704"/>
        <dbReference type="ChEBI" id="CHEBI:17568"/>
        <dbReference type="ChEBI" id="CHEBI:43474"/>
        <dbReference type="ChEBI" id="CHEBI:57720"/>
        <dbReference type="EC" id="2.4.2.2"/>
    </reaction>
</comment>
<dbReference type="Pfam" id="PF07831">
    <property type="entry name" value="PYNP_C"/>
    <property type="match status" value="1"/>
</dbReference>
<dbReference type="PIRSF" id="PIRSF000478">
    <property type="entry name" value="TP_PyNP"/>
    <property type="match status" value="1"/>
</dbReference>
<dbReference type="Pfam" id="PF02885">
    <property type="entry name" value="Glycos_trans_3N"/>
    <property type="match status" value="1"/>
</dbReference>
<dbReference type="NCBIfam" id="TIGR02644">
    <property type="entry name" value="Y_phosphoryl"/>
    <property type="match status" value="1"/>
</dbReference>
<dbReference type="InterPro" id="IPR036566">
    <property type="entry name" value="PYNP-like_C_sf"/>
</dbReference>
<dbReference type="Gene3D" id="3.90.1170.30">
    <property type="entry name" value="Pyrimidine nucleoside phosphorylase-like, C-terminal domain"/>
    <property type="match status" value="1"/>
</dbReference>
<evidence type="ECO:0000256" key="2">
    <source>
        <dbReference type="ARBA" id="ARBA00001958"/>
    </source>
</evidence>
<proteinExistence type="inferred from homology"/>
<dbReference type="SMART" id="SM00941">
    <property type="entry name" value="PYNP_C"/>
    <property type="match status" value="1"/>
</dbReference>
<keyword evidence="8 13" id="KW-0328">Glycosyltransferase</keyword>
<accession>A0ABS2Q6P1</accession>
<dbReference type="EC" id="2.4.2.2" evidence="6"/>
<dbReference type="InterPro" id="IPR036320">
    <property type="entry name" value="Glycosyl_Trfase_fam3_N_dom_sf"/>
</dbReference>
<evidence type="ECO:0000256" key="11">
    <source>
        <dbReference type="ARBA" id="ARBA00048525"/>
    </source>
</evidence>
<evidence type="ECO:0000256" key="5">
    <source>
        <dbReference type="ARBA" id="ARBA00011738"/>
    </source>
</evidence>
<dbReference type="NCBIfam" id="NF004747">
    <property type="entry name" value="PRK06078.1"/>
    <property type="match status" value="1"/>
</dbReference>